<evidence type="ECO:0000313" key="2">
    <source>
        <dbReference type="EMBL" id="ERL87347.1"/>
    </source>
</evidence>
<feature type="non-terminal residue" evidence="1">
    <location>
        <position position="1"/>
    </location>
</feature>
<dbReference type="HOGENOM" id="CLU_870369_0_0_1"/>
<dbReference type="OMA" id="QIEENCC"/>
<sequence>STNLTCNLPVSKQPKTHQIPELKASQPQSSSMNELNLLLRHQIIKGSDDLPLNYSRNVPQETFYQEEYSSSFVLPRKAAFHDLLFEEQCEGLKIELATVQLEESSALEQHRMLIESYNMLEALGDDLLNHIDCVSLEVKSSSRLSLTLNSFAVREQCMDEQISSNLKQLHSSYELSTLERFKRQLLMILNDNNCNVKKLYGEFQERQSNYKLALKNFKIILEILNVNDDSLKKLKQQFDEVLMDYQHCRCILDHELPFAIAERTKVLADCLISLGAEYDMLADRRKTLASLCRDIGRKVQDNEFILVKKELNSPRSSDND</sequence>
<gene>
    <name evidence="2" type="ORF">D910_04742</name>
    <name evidence="1" type="ORF">YQE_00037</name>
</gene>
<organism evidence="1">
    <name type="scientific">Dendroctonus ponderosae</name>
    <name type="common">Mountain pine beetle</name>
    <dbReference type="NCBI Taxonomy" id="77166"/>
    <lineage>
        <taxon>Eukaryota</taxon>
        <taxon>Metazoa</taxon>
        <taxon>Ecdysozoa</taxon>
        <taxon>Arthropoda</taxon>
        <taxon>Hexapoda</taxon>
        <taxon>Insecta</taxon>
        <taxon>Pterygota</taxon>
        <taxon>Neoptera</taxon>
        <taxon>Endopterygota</taxon>
        <taxon>Coleoptera</taxon>
        <taxon>Polyphaga</taxon>
        <taxon>Cucujiformia</taxon>
        <taxon>Curculionidae</taxon>
        <taxon>Scolytinae</taxon>
        <taxon>Dendroctonus</taxon>
    </lineage>
</organism>
<accession>N6TZP9</accession>
<dbReference type="OrthoDB" id="6690373at2759"/>
<evidence type="ECO:0000313" key="3">
    <source>
        <dbReference type="Proteomes" id="UP000030742"/>
    </source>
</evidence>
<evidence type="ECO:0000313" key="1">
    <source>
        <dbReference type="EMBL" id="ENN83608.1"/>
    </source>
</evidence>
<dbReference type="EMBL" id="KB631940">
    <property type="protein sequence ID" value="ERL87347.1"/>
    <property type="molecule type" value="Genomic_DNA"/>
</dbReference>
<dbReference type="AlphaFoldDB" id="N6TZP9"/>
<name>N6TZP9_DENPD</name>
<dbReference type="EMBL" id="KB733802">
    <property type="protein sequence ID" value="ENN83608.1"/>
    <property type="molecule type" value="Genomic_DNA"/>
</dbReference>
<protein>
    <submittedName>
        <fullName evidence="1">Uncharacterized protein</fullName>
    </submittedName>
</protein>
<proteinExistence type="predicted"/>
<dbReference type="Proteomes" id="UP000030742">
    <property type="component" value="Unassembled WGS sequence"/>
</dbReference>
<reference evidence="1 3" key="1">
    <citation type="journal article" date="2013" name="Genome Biol.">
        <title>Draft genome of the mountain pine beetle, Dendroctonus ponderosae Hopkins, a major forest pest.</title>
        <authorList>
            <person name="Keeling C.I."/>
            <person name="Yuen M.M."/>
            <person name="Liao N.Y."/>
            <person name="Docking T.R."/>
            <person name="Chan S.K."/>
            <person name="Taylor G.A."/>
            <person name="Palmquist D.L."/>
            <person name="Jackman S.D."/>
            <person name="Nguyen A."/>
            <person name="Li M."/>
            <person name="Henderson H."/>
            <person name="Janes J.K."/>
            <person name="Zhao Y."/>
            <person name="Pandoh P."/>
            <person name="Moore R."/>
            <person name="Sperling F.A."/>
            <person name="Huber D.P."/>
            <person name="Birol I."/>
            <person name="Jones S.J."/>
            <person name="Bohlmann J."/>
        </authorList>
    </citation>
    <scope>NUCLEOTIDE SEQUENCE</scope>
</reference>